<keyword evidence="8 11" id="KW-0472">Membrane</keyword>
<evidence type="ECO:0000256" key="8">
    <source>
        <dbReference type="ARBA" id="ARBA00023136"/>
    </source>
</evidence>
<evidence type="ECO:0000256" key="10">
    <source>
        <dbReference type="SAM" id="MobiDB-lite"/>
    </source>
</evidence>
<feature type="transmembrane region" description="Helical" evidence="11">
    <location>
        <begin position="188"/>
        <end position="206"/>
    </location>
</feature>
<accession>A0A6T1PRD3</accession>
<feature type="transmembrane region" description="Helical" evidence="11">
    <location>
        <begin position="218"/>
        <end position="239"/>
    </location>
</feature>
<feature type="transmembrane region" description="Helical" evidence="11">
    <location>
        <begin position="287"/>
        <end position="304"/>
    </location>
</feature>
<dbReference type="GO" id="GO:0015386">
    <property type="term" value="F:potassium:proton antiporter activity"/>
    <property type="evidence" value="ECO:0007669"/>
    <property type="project" value="TreeGrafter"/>
</dbReference>
<feature type="transmembrane region" description="Helical" evidence="11">
    <location>
        <begin position="409"/>
        <end position="426"/>
    </location>
</feature>
<evidence type="ECO:0000256" key="4">
    <source>
        <dbReference type="ARBA" id="ARBA00022692"/>
    </source>
</evidence>
<dbReference type="GO" id="GO:0015385">
    <property type="term" value="F:sodium:proton antiporter activity"/>
    <property type="evidence" value="ECO:0007669"/>
    <property type="project" value="InterPro"/>
</dbReference>
<dbReference type="EMBL" id="HBNR01089118">
    <property type="protein sequence ID" value="CAE4667643.1"/>
    <property type="molecule type" value="Transcribed_RNA"/>
</dbReference>
<feature type="transmembrane region" description="Helical" evidence="11">
    <location>
        <begin position="120"/>
        <end position="138"/>
    </location>
</feature>
<evidence type="ECO:0000313" key="15">
    <source>
        <dbReference type="EMBL" id="CAE4667644.1"/>
    </source>
</evidence>
<feature type="transmembrane region" description="Helical" evidence="11">
    <location>
        <begin position="515"/>
        <end position="538"/>
    </location>
</feature>
<dbReference type="EMBL" id="HBNR01089119">
    <property type="protein sequence ID" value="CAE4667644.1"/>
    <property type="molecule type" value="Transcribed_RNA"/>
</dbReference>
<keyword evidence="5 11" id="KW-1133">Transmembrane helix</keyword>
<evidence type="ECO:0000259" key="13">
    <source>
        <dbReference type="Pfam" id="PF00999"/>
    </source>
</evidence>
<evidence type="ECO:0000256" key="5">
    <source>
        <dbReference type="ARBA" id="ARBA00022989"/>
    </source>
</evidence>
<evidence type="ECO:0000256" key="7">
    <source>
        <dbReference type="ARBA" id="ARBA00023065"/>
    </source>
</evidence>
<dbReference type="GO" id="GO:0051453">
    <property type="term" value="P:regulation of intracellular pH"/>
    <property type="evidence" value="ECO:0007669"/>
    <property type="project" value="TreeGrafter"/>
</dbReference>
<evidence type="ECO:0000256" key="2">
    <source>
        <dbReference type="ARBA" id="ARBA00022448"/>
    </source>
</evidence>
<feature type="transmembrane region" description="Helical" evidence="11">
    <location>
        <begin position="478"/>
        <end position="495"/>
    </location>
</feature>
<dbReference type="AlphaFoldDB" id="A0A6T1PRD3"/>
<comment type="subcellular location">
    <subcellularLocation>
        <location evidence="1">Cell membrane</location>
        <topology evidence="1">Multi-pass membrane protein</topology>
    </subcellularLocation>
</comment>
<feature type="transmembrane region" description="Helical" evidence="11">
    <location>
        <begin position="438"/>
        <end position="458"/>
    </location>
</feature>
<evidence type="ECO:0000256" key="1">
    <source>
        <dbReference type="ARBA" id="ARBA00004651"/>
    </source>
</evidence>
<evidence type="ECO:0000313" key="14">
    <source>
        <dbReference type="EMBL" id="CAE4667643.1"/>
    </source>
</evidence>
<feature type="domain" description="Ion transport" evidence="12">
    <location>
        <begin position="833"/>
        <end position="956"/>
    </location>
</feature>
<evidence type="ECO:0000256" key="6">
    <source>
        <dbReference type="ARBA" id="ARBA00023053"/>
    </source>
</evidence>
<dbReference type="Gene3D" id="6.10.140.1330">
    <property type="match status" value="1"/>
</dbReference>
<dbReference type="InterPro" id="IPR006153">
    <property type="entry name" value="Cation/H_exchanger_TM"/>
</dbReference>
<proteinExistence type="predicted"/>
<feature type="transmembrane region" description="Helical" evidence="11">
    <location>
        <begin position="363"/>
        <end position="389"/>
    </location>
</feature>
<feature type="transmembrane region" description="Helical" evidence="11">
    <location>
        <begin position="833"/>
        <end position="852"/>
    </location>
</feature>
<evidence type="ECO:0000256" key="11">
    <source>
        <dbReference type="SAM" id="Phobius"/>
    </source>
</evidence>
<feature type="domain" description="Cation/H+ exchanger transmembrane" evidence="13">
    <location>
        <begin position="134"/>
        <end position="539"/>
    </location>
</feature>
<feature type="transmembrane region" description="Helical" evidence="11">
    <location>
        <begin position="245"/>
        <end position="266"/>
    </location>
</feature>
<evidence type="ECO:0000256" key="9">
    <source>
        <dbReference type="ARBA" id="ARBA00023201"/>
    </source>
</evidence>
<keyword evidence="9" id="KW-0739">Sodium transport</keyword>
<dbReference type="GO" id="GO:0005216">
    <property type="term" value="F:monoatomic ion channel activity"/>
    <property type="evidence" value="ECO:0007669"/>
    <property type="project" value="InterPro"/>
</dbReference>
<feature type="transmembrane region" description="Helical" evidence="11">
    <location>
        <begin position="864"/>
        <end position="891"/>
    </location>
</feature>
<keyword evidence="2" id="KW-0813">Transport</keyword>
<evidence type="ECO:0000256" key="3">
    <source>
        <dbReference type="ARBA" id="ARBA00022475"/>
    </source>
</evidence>
<keyword evidence="3" id="KW-1003">Cell membrane</keyword>
<dbReference type="GO" id="GO:0098719">
    <property type="term" value="P:sodium ion import across plasma membrane"/>
    <property type="evidence" value="ECO:0007669"/>
    <property type="project" value="TreeGrafter"/>
</dbReference>
<sequence length="1146" mass="127048">MGEAVQPQQPGQPAQRGGCLAWLDSKRPWQLLTLVLGLVLVVNPRQSLLAGSHAPEVLLGEGDASSVASQAAKQPFAEVIAVVSPAPDTPRALSESVGDSRSDNRGHSPNVGHSSHPQDALFFLFNGVIFGTIILHLTMMPRLRGLQQTVVLFVLGMAYSLIQDGLGLTEHLGLVGRSYNMWMDIDPHLLSFAMLPVLLAGDAMTIDTNIARTVAKQCVYLAGPGVLASAFLTALFLKFWLPYDWPFLLCLVTGSILAATDPVAVVGLLKELGASPTLTVQIQGESLLNDGTAIVLFSVAYAMLGGERYDVGEMIIYLVRTALCAAGLGVVIGWVFYMWIWYSSNRLDHSSSMTQSALTLCCAYWSFILAEGVLHISGVLCTVGASLVLADKMWPVIVDKASMYHVWHMFEYLGNTLIFFLAGALVGRSMTKIPWEDYLHLFAIYVVATLIRAALLFFSRPVLKYLSEDKTEVSAAEAAIMTWGGLRGAVGLVLAMQVAKDRAGDSISALDGDRVLFYVGGIATLTLVINATTCPALVKLLGITSPPAAKQRLLMRLSEQLSNLVRIERHPRAVKETLQTILHDARHHIENLVQDKDKKPCWARAAASLSAKFVVKPDPRRMEKIIECFEQAKLDYYECEVDQHMLDLLDMPDVEWSEEWCQVVKDAVRLTPPDGHMQQTVNEACLSIVRGQYWQQIDNGDFIAGTNDAEMLLSSVSYAFKYTRRRLADFSYLRNYLQLVHKEELLPTEKRLSAQVALESDALSKRRRTSASSISQGRIAAASSNGSPGDALRDATAIMPHFMRMSIGSFQQHIEDIIKGPPTPWQVFLTDSAYFNMGIAIVIILNAVFIAIEQASRTPENHKHPVWIVLEVIFTAIFTAEFLIKVCVFRITFFFSGWNLFDFSLVVLGWVGLAMEVVVLSSQGVSSENLALEARLLRVNRVFRVLRIIRIFRLAKFIKLLRARLAKRDLSLQLAEHLQTITVLRAFVKAHIKSQEALRNYMGCATSFKTCEEARCLMESQTQMYQAVTFAAQHAQAVDRSRLRGMSRLRSNIGATSELTDFVMGAIKAGVITAREAECILHPLEEKMRTFFRRLQETHDGFEDELVEPMSPVGFPSNQPRDLLKPKEVWDVPLPGSIPIADFSGR</sequence>
<reference evidence="14" key="1">
    <citation type="submission" date="2021-01" db="EMBL/GenBank/DDBJ databases">
        <authorList>
            <person name="Corre E."/>
            <person name="Pelletier E."/>
            <person name="Niang G."/>
            <person name="Scheremetjew M."/>
            <person name="Finn R."/>
            <person name="Kale V."/>
            <person name="Holt S."/>
            <person name="Cochrane G."/>
            <person name="Meng A."/>
            <person name="Brown T."/>
            <person name="Cohen L."/>
        </authorList>
    </citation>
    <scope>NUCLEOTIDE SEQUENCE</scope>
    <source>
        <strain evidence="14">CCMP3105</strain>
    </source>
</reference>
<dbReference type="InterPro" id="IPR005821">
    <property type="entry name" value="Ion_trans_dom"/>
</dbReference>
<feature type="region of interest" description="Disordered" evidence="10">
    <location>
        <begin position="87"/>
        <end position="113"/>
    </location>
</feature>
<organism evidence="14">
    <name type="scientific">Alexandrium monilatum</name>
    <dbReference type="NCBI Taxonomy" id="311494"/>
    <lineage>
        <taxon>Eukaryota</taxon>
        <taxon>Sar</taxon>
        <taxon>Alveolata</taxon>
        <taxon>Dinophyceae</taxon>
        <taxon>Gonyaulacales</taxon>
        <taxon>Pyrocystaceae</taxon>
        <taxon>Alexandrium</taxon>
    </lineage>
</organism>
<evidence type="ECO:0008006" key="16">
    <source>
        <dbReference type="Google" id="ProtNLM"/>
    </source>
</evidence>
<keyword evidence="6" id="KW-0915">Sodium</keyword>
<dbReference type="Pfam" id="PF00999">
    <property type="entry name" value="Na_H_Exchanger"/>
    <property type="match status" value="1"/>
</dbReference>
<dbReference type="PANTHER" id="PTHR10110:SF86">
    <property type="entry name" value="SODIUM_HYDROGEN EXCHANGER 7"/>
    <property type="match status" value="1"/>
</dbReference>
<dbReference type="PANTHER" id="PTHR10110">
    <property type="entry name" value="SODIUM/HYDROGEN EXCHANGER"/>
    <property type="match status" value="1"/>
</dbReference>
<dbReference type="InterPro" id="IPR018422">
    <property type="entry name" value="Cation/H_exchanger_CPA1"/>
</dbReference>
<feature type="transmembrane region" description="Helical" evidence="11">
    <location>
        <begin position="150"/>
        <end position="168"/>
    </location>
</feature>
<dbReference type="Pfam" id="PF00520">
    <property type="entry name" value="Ion_trans"/>
    <property type="match status" value="1"/>
</dbReference>
<dbReference type="SUPFAM" id="SSF81324">
    <property type="entry name" value="Voltage-gated potassium channels"/>
    <property type="match status" value="1"/>
</dbReference>
<dbReference type="GO" id="GO:0005886">
    <property type="term" value="C:plasma membrane"/>
    <property type="evidence" value="ECO:0007669"/>
    <property type="project" value="UniProtKB-SubCell"/>
</dbReference>
<gene>
    <name evidence="14" type="ORF">AMON00008_LOCUS63915</name>
    <name evidence="15" type="ORF">AMON00008_LOCUS63916</name>
</gene>
<keyword evidence="7" id="KW-0406">Ion transport</keyword>
<dbReference type="Gene3D" id="1.20.120.350">
    <property type="entry name" value="Voltage-gated potassium channels. Chain C"/>
    <property type="match status" value="1"/>
</dbReference>
<feature type="transmembrane region" description="Helical" evidence="11">
    <location>
        <begin position="316"/>
        <end position="342"/>
    </location>
</feature>
<name>A0A6T1PRD3_9DINO</name>
<evidence type="ECO:0000259" key="12">
    <source>
        <dbReference type="Pfam" id="PF00520"/>
    </source>
</evidence>
<dbReference type="InterPro" id="IPR027359">
    <property type="entry name" value="Volt_channel_dom_sf"/>
</dbReference>
<protein>
    <recommendedName>
        <fullName evidence="16">Cation/H+ exchanger domain-containing protein</fullName>
    </recommendedName>
</protein>
<keyword evidence="4 11" id="KW-0812">Transmembrane</keyword>